<proteinExistence type="predicted"/>
<evidence type="ECO:0000313" key="7">
    <source>
        <dbReference type="EMBL" id="PRD57847.1"/>
    </source>
</evidence>
<comment type="caution">
    <text evidence="7">The sequence shown here is derived from an EMBL/GenBank/DDBJ whole genome shotgun (WGS) entry which is preliminary data.</text>
</comment>
<organism evidence="7 8">
    <name type="scientific">Phyllobacterium myrsinacearum</name>
    <dbReference type="NCBI Taxonomy" id="28101"/>
    <lineage>
        <taxon>Bacteria</taxon>
        <taxon>Pseudomonadati</taxon>
        <taxon>Pseudomonadota</taxon>
        <taxon>Alphaproteobacteria</taxon>
        <taxon>Hyphomicrobiales</taxon>
        <taxon>Phyllobacteriaceae</taxon>
        <taxon>Phyllobacterium</taxon>
    </lineage>
</organism>
<feature type="transmembrane region" description="Helical" evidence="6">
    <location>
        <begin position="45"/>
        <end position="63"/>
    </location>
</feature>
<evidence type="ECO:0000256" key="2">
    <source>
        <dbReference type="ARBA" id="ARBA00022692"/>
    </source>
</evidence>
<feature type="compositionally biased region" description="Basic and acidic residues" evidence="5">
    <location>
        <begin position="10"/>
        <end position="19"/>
    </location>
</feature>
<feature type="compositionally biased region" description="Gly residues" evidence="5">
    <location>
        <begin position="22"/>
        <end position="35"/>
    </location>
</feature>
<evidence type="ECO:0000256" key="3">
    <source>
        <dbReference type="ARBA" id="ARBA00022989"/>
    </source>
</evidence>
<dbReference type="EMBL" id="PVBT01000001">
    <property type="protein sequence ID" value="PRD57847.1"/>
    <property type="molecule type" value="Genomic_DNA"/>
</dbReference>
<dbReference type="RefSeq" id="WP_105732087.1">
    <property type="nucleotide sequence ID" value="NZ_PVBT01000001.1"/>
</dbReference>
<keyword evidence="7" id="KW-0969">Cilium</keyword>
<dbReference type="PANTHER" id="PTHR30168:SF0">
    <property type="entry name" value="INNER MEMBRANE PROTEIN"/>
    <property type="match status" value="1"/>
</dbReference>
<sequence length="314" mass="33818">MRWQGGRQSDNVEDRRTDGDDGGIPGGMGNGGGFRFPSGGGIQSVRGGGISGILVLAAIFLFLKFCTNIDPMQILVDGGMMDQSSPGQSQSQSPASRPTAQANDQMTQFVKTVLAETEDVWSGIFQAEGKQYPPPTLVLFNGQTRSACGSASAASGPFYCPGDRKVYIDLNFYNELDKKFGASGDFAQAYVLAHEVGHHVQNLIGVLPKFNQMRQNMSEADANAMSVRVELQADCFAGIWGHFTQQKGILEAGDLEEALNAAKQIGDDTLQRKMQGYVVPESFNHGTSAQRSSWFKRGFDSGKLESCDTFSGAI</sequence>
<keyword evidence="4 6" id="KW-0472">Membrane</keyword>
<dbReference type="OrthoDB" id="9774900at2"/>
<dbReference type="PANTHER" id="PTHR30168">
    <property type="entry name" value="PUTATIVE MEMBRANE PROTEIN YPFJ"/>
    <property type="match status" value="1"/>
</dbReference>
<keyword evidence="8" id="KW-1185">Reference proteome</keyword>
<dbReference type="Pfam" id="PF04228">
    <property type="entry name" value="Zn_peptidase"/>
    <property type="match status" value="1"/>
</dbReference>
<keyword evidence="3 6" id="KW-1133">Transmembrane helix</keyword>
<name>A0A2S9JWW3_9HYPH</name>
<evidence type="ECO:0000256" key="5">
    <source>
        <dbReference type="SAM" id="MobiDB-lite"/>
    </source>
</evidence>
<evidence type="ECO:0000256" key="6">
    <source>
        <dbReference type="SAM" id="Phobius"/>
    </source>
</evidence>
<accession>A0A2S9JWW3</accession>
<feature type="region of interest" description="Disordered" evidence="5">
    <location>
        <begin position="80"/>
        <end position="103"/>
    </location>
</feature>
<dbReference type="GO" id="GO:0016020">
    <property type="term" value="C:membrane"/>
    <property type="evidence" value="ECO:0007669"/>
    <property type="project" value="UniProtKB-SubCell"/>
</dbReference>
<protein>
    <submittedName>
        <fullName evidence="7">Flagellar biosynthesis protein FlgM</fullName>
    </submittedName>
</protein>
<dbReference type="Proteomes" id="UP000238563">
    <property type="component" value="Unassembled WGS sequence"/>
</dbReference>
<feature type="compositionally biased region" description="Low complexity" evidence="5">
    <location>
        <begin position="83"/>
        <end position="102"/>
    </location>
</feature>
<comment type="subcellular location">
    <subcellularLocation>
        <location evidence="1">Membrane</location>
        <topology evidence="1">Single-pass membrane protein</topology>
    </subcellularLocation>
</comment>
<evidence type="ECO:0000313" key="8">
    <source>
        <dbReference type="Proteomes" id="UP000238563"/>
    </source>
</evidence>
<dbReference type="InterPro" id="IPR007343">
    <property type="entry name" value="Uncharacterised_pept_Zn_put"/>
</dbReference>
<gene>
    <name evidence="7" type="ORF">C5750_01435</name>
</gene>
<keyword evidence="7" id="KW-0966">Cell projection</keyword>
<dbReference type="AlphaFoldDB" id="A0A2S9JWW3"/>
<keyword evidence="7" id="KW-0282">Flagellum</keyword>
<feature type="region of interest" description="Disordered" evidence="5">
    <location>
        <begin position="1"/>
        <end position="35"/>
    </location>
</feature>
<evidence type="ECO:0000256" key="4">
    <source>
        <dbReference type="ARBA" id="ARBA00023136"/>
    </source>
</evidence>
<reference evidence="7 8" key="1">
    <citation type="submission" date="2018-02" db="EMBL/GenBank/DDBJ databases">
        <title>The draft genome of Phyllobacterium myrsinacearum DSM5892.</title>
        <authorList>
            <person name="Li L."/>
            <person name="Liu L."/>
            <person name="Zhang X."/>
            <person name="Wang T."/>
        </authorList>
    </citation>
    <scope>NUCLEOTIDE SEQUENCE [LARGE SCALE GENOMIC DNA]</scope>
    <source>
        <strain evidence="7 8">DSM 5892</strain>
    </source>
</reference>
<keyword evidence="2 6" id="KW-0812">Transmembrane</keyword>
<evidence type="ECO:0000256" key="1">
    <source>
        <dbReference type="ARBA" id="ARBA00004167"/>
    </source>
</evidence>